<evidence type="ECO:0000256" key="1">
    <source>
        <dbReference type="ARBA" id="ARBA00001946"/>
    </source>
</evidence>
<dbReference type="Gene3D" id="3.90.79.10">
    <property type="entry name" value="Nucleoside Triphosphate Pyrophosphohydrolase"/>
    <property type="match status" value="1"/>
</dbReference>
<dbReference type="GO" id="GO:0044716">
    <property type="term" value="F:8-oxo-GDP phosphatase activity"/>
    <property type="evidence" value="ECO:0007669"/>
    <property type="project" value="TreeGrafter"/>
</dbReference>
<evidence type="ECO:0000256" key="11">
    <source>
        <dbReference type="ARBA" id="ARBA00038905"/>
    </source>
</evidence>
<dbReference type="Proteomes" id="UP000308444">
    <property type="component" value="Unassembled WGS sequence"/>
</dbReference>
<feature type="non-terminal residue" evidence="13">
    <location>
        <position position="55"/>
    </location>
</feature>
<feature type="domain" description="Nudix hydrolase" evidence="12">
    <location>
        <begin position="3"/>
        <end position="55"/>
    </location>
</feature>
<comment type="similarity">
    <text evidence="2">Belongs to the Nudix hydrolase family.</text>
</comment>
<evidence type="ECO:0000256" key="8">
    <source>
        <dbReference type="ARBA" id="ARBA00022842"/>
    </source>
</evidence>
<evidence type="ECO:0000256" key="10">
    <source>
        <dbReference type="ARBA" id="ARBA00035861"/>
    </source>
</evidence>
<dbReference type="AlphaFoldDB" id="A0A9X9A936"/>
<keyword evidence="8" id="KW-0460">Magnesium</keyword>
<keyword evidence="9" id="KW-0234">DNA repair</keyword>
<comment type="caution">
    <text evidence="13">The sequence shown here is derived from an EMBL/GenBank/DDBJ whole genome shotgun (WGS) entry which is preliminary data.</text>
</comment>
<gene>
    <name evidence="13" type="ORF">FC695_13650</name>
</gene>
<accession>A0A9X9A936</accession>
<dbReference type="EC" id="3.6.1.55" evidence="11"/>
<dbReference type="InterPro" id="IPR047127">
    <property type="entry name" value="MutT-like"/>
</dbReference>
<protein>
    <recommendedName>
        <fullName evidence="11">8-oxo-dGTP diphosphatase</fullName>
        <ecNumber evidence="11">3.6.1.55</ecNumber>
    </recommendedName>
</protein>
<evidence type="ECO:0000256" key="9">
    <source>
        <dbReference type="ARBA" id="ARBA00023204"/>
    </source>
</evidence>
<dbReference type="Pfam" id="PF00293">
    <property type="entry name" value="NUDIX"/>
    <property type="match status" value="1"/>
</dbReference>
<evidence type="ECO:0000256" key="4">
    <source>
        <dbReference type="ARBA" id="ARBA00022705"/>
    </source>
</evidence>
<evidence type="ECO:0000256" key="5">
    <source>
        <dbReference type="ARBA" id="ARBA00022723"/>
    </source>
</evidence>
<evidence type="ECO:0000313" key="14">
    <source>
        <dbReference type="Proteomes" id="UP000308444"/>
    </source>
</evidence>
<evidence type="ECO:0000256" key="7">
    <source>
        <dbReference type="ARBA" id="ARBA00022801"/>
    </source>
</evidence>
<dbReference type="PANTHER" id="PTHR47707">
    <property type="entry name" value="8-OXO-DGTP DIPHOSPHATASE"/>
    <property type="match status" value="1"/>
</dbReference>
<dbReference type="EMBL" id="SZOH01000826">
    <property type="protein sequence ID" value="TKJ03600.1"/>
    <property type="molecule type" value="Genomic_DNA"/>
</dbReference>
<keyword evidence="7" id="KW-0378">Hydrolase</keyword>
<comment type="catalytic activity">
    <reaction evidence="10">
        <text>8-oxo-dGTP + H2O = 8-oxo-dGMP + diphosphate + H(+)</text>
        <dbReference type="Rhea" id="RHEA:31575"/>
        <dbReference type="ChEBI" id="CHEBI:15377"/>
        <dbReference type="ChEBI" id="CHEBI:15378"/>
        <dbReference type="ChEBI" id="CHEBI:33019"/>
        <dbReference type="ChEBI" id="CHEBI:63224"/>
        <dbReference type="ChEBI" id="CHEBI:77896"/>
        <dbReference type="EC" id="3.6.1.55"/>
    </reaction>
</comment>
<organism evidence="13 14">
    <name type="scientific">Bacillus cereus</name>
    <dbReference type="NCBI Taxonomy" id="1396"/>
    <lineage>
        <taxon>Bacteria</taxon>
        <taxon>Bacillati</taxon>
        <taxon>Bacillota</taxon>
        <taxon>Bacilli</taxon>
        <taxon>Bacillales</taxon>
        <taxon>Bacillaceae</taxon>
        <taxon>Bacillus</taxon>
        <taxon>Bacillus cereus group</taxon>
    </lineage>
</organism>
<dbReference type="GO" id="GO:0006281">
    <property type="term" value="P:DNA repair"/>
    <property type="evidence" value="ECO:0007669"/>
    <property type="project" value="UniProtKB-KW"/>
</dbReference>
<sequence length="55" mass="6095">MKRKISVVGAVIVNENNEVLCALRSPTMTLPNYWEFPGGKINKGEEPPAALIREI</sequence>
<dbReference type="GO" id="GO:0044715">
    <property type="term" value="F:8-oxo-dGDP phosphatase activity"/>
    <property type="evidence" value="ECO:0007669"/>
    <property type="project" value="TreeGrafter"/>
</dbReference>
<keyword evidence="5" id="KW-0479">Metal-binding</keyword>
<dbReference type="InterPro" id="IPR015797">
    <property type="entry name" value="NUDIX_hydrolase-like_dom_sf"/>
</dbReference>
<reference evidence="13 14" key="1">
    <citation type="journal article" date="2019" name="Environ. Microbiol.">
        <title>An active ?-lactamase is a part of an orchestrated cell wall stress resistance network of Bacillus subtilis and related rhizosphere species.</title>
        <authorList>
            <person name="Bucher T."/>
            <person name="Keren-Paz A."/>
            <person name="Hausser J."/>
            <person name="Olender T."/>
            <person name="Cytryn E."/>
            <person name="Kolodkin-Gal I."/>
        </authorList>
    </citation>
    <scope>NUCLEOTIDE SEQUENCE [LARGE SCALE GENOMIC DNA]</scope>
    <source>
        <strain evidence="13 14">I32</strain>
    </source>
</reference>
<evidence type="ECO:0000256" key="3">
    <source>
        <dbReference type="ARBA" id="ARBA00022457"/>
    </source>
</evidence>
<evidence type="ECO:0000313" key="13">
    <source>
        <dbReference type="EMBL" id="TKJ03600.1"/>
    </source>
</evidence>
<dbReference type="GO" id="GO:0046872">
    <property type="term" value="F:metal ion binding"/>
    <property type="evidence" value="ECO:0007669"/>
    <property type="project" value="UniProtKB-KW"/>
</dbReference>
<dbReference type="PANTHER" id="PTHR47707:SF1">
    <property type="entry name" value="NUDIX HYDROLASE FAMILY PROTEIN"/>
    <property type="match status" value="1"/>
</dbReference>
<keyword evidence="3" id="KW-0515">Mutator protein</keyword>
<name>A0A9X9A936_BACCE</name>
<proteinExistence type="inferred from homology"/>
<dbReference type="GO" id="GO:0035539">
    <property type="term" value="F:8-oxo-7,8-dihydrodeoxyguanosine triphosphate pyrophosphatase activity"/>
    <property type="evidence" value="ECO:0007669"/>
    <property type="project" value="UniProtKB-EC"/>
</dbReference>
<comment type="cofactor">
    <cofactor evidence="1">
        <name>Mg(2+)</name>
        <dbReference type="ChEBI" id="CHEBI:18420"/>
    </cofactor>
</comment>
<keyword evidence="6" id="KW-0227">DNA damage</keyword>
<dbReference type="GO" id="GO:0006260">
    <property type="term" value="P:DNA replication"/>
    <property type="evidence" value="ECO:0007669"/>
    <property type="project" value="UniProtKB-KW"/>
</dbReference>
<evidence type="ECO:0000259" key="12">
    <source>
        <dbReference type="PROSITE" id="PS51462"/>
    </source>
</evidence>
<dbReference type="SUPFAM" id="SSF55811">
    <property type="entry name" value="Nudix"/>
    <property type="match status" value="1"/>
</dbReference>
<dbReference type="PROSITE" id="PS51462">
    <property type="entry name" value="NUDIX"/>
    <property type="match status" value="1"/>
</dbReference>
<dbReference type="GO" id="GO:0008413">
    <property type="term" value="F:8-oxo-7,8-dihydroguanosine triphosphate pyrophosphatase activity"/>
    <property type="evidence" value="ECO:0007669"/>
    <property type="project" value="TreeGrafter"/>
</dbReference>
<keyword evidence="4" id="KW-0235">DNA replication</keyword>
<dbReference type="InterPro" id="IPR000086">
    <property type="entry name" value="NUDIX_hydrolase_dom"/>
</dbReference>
<evidence type="ECO:0000256" key="2">
    <source>
        <dbReference type="ARBA" id="ARBA00005582"/>
    </source>
</evidence>
<evidence type="ECO:0000256" key="6">
    <source>
        <dbReference type="ARBA" id="ARBA00022763"/>
    </source>
</evidence>